<dbReference type="InterPro" id="IPR036513">
    <property type="entry name" value="STAS_dom_sf"/>
</dbReference>
<evidence type="ECO:0000313" key="3">
    <source>
        <dbReference type="EMBL" id="CAL63075.1"/>
    </source>
</evidence>
<sequence length="525" mass="57237">MCGLHVLPLSGNFGTAALGEIPRARHFINLAHPSLFDWWTPLFTRIDVGIFSLFGKKSQQPARKSTEQESTQKKRSDQAARINAKNENEQTQQVQRKAAHATAMKIDAIESEMSSEFVKPLPFSGNTLPGPPSQFMNTSVRAADTRIHTKPGHDATPPLEQPSMLPDIMGASTAFLLGAETVIGPVAISASEAAPAIEEAAILFANGQTDLVEPILLNAIAEDALGSTPLIVWGMLFDLYQITGQHTSFENLSIEYANKFEMSPPAWVDGNSAEAKPEAATAPRASTTPSVAFSGKLDAGSIKQLERIKNMAEMSNVIKLEFARVSEVDPVGCGLLFSILQRLQKSGHNLILVGAPELAEKIRSILQVGRRDETEAPWLLLLEILRLLNRESDFEETSIDYCVTFEVSPPAFVSPQNKVVTAAEESTEPDDIPSDHFMMPVVIDARTDTLVQNIAVHAHTHNPVILDCSRLTRMDFNAAGRLFGGLTPLINSGKSIELHHANHFIVALCHVMGVAELVRIVPRKN</sequence>
<evidence type="ECO:0000256" key="1">
    <source>
        <dbReference type="SAM" id="MobiDB-lite"/>
    </source>
</evidence>
<keyword evidence="4" id="KW-1185">Reference proteome</keyword>
<dbReference type="PROSITE" id="PS50801">
    <property type="entry name" value="STAS"/>
    <property type="match status" value="1"/>
</dbReference>
<organism evidence="3 4">
    <name type="scientific">Herminiimonas arsenicoxydans</name>
    <dbReference type="NCBI Taxonomy" id="204773"/>
    <lineage>
        <taxon>Bacteria</taxon>
        <taxon>Pseudomonadati</taxon>
        <taxon>Pseudomonadota</taxon>
        <taxon>Betaproteobacteria</taxon>
        <taxon>Burkholderiales</taxon>
        <taxon>Oxalobacteraceae</taxon>
        <taxon>Herminiimonas</taxon>
    </lineage>
</organism>
<dbReference type="KEGG" id="har:HEAR2965"/>
<dbReference type="STRING" id="204773.HEAR2965"/>
<feature type="compositionally biased region" description="Basic and acidic residues" evidence="1">
    <location>
        <begin position="64"/>
        <end position="88"/>
    </location>
</feature>
<name>A4G988_HERAR</name>
<reference evidence="3 4" key="1">
    <citation type="journal article" date="2007" name="PLoS Genet.">
        <title>A tale of two oxidation states: bacterial colonization of arsenic-rich environments.</title>
        <authorList>
            <person name="Muller D."/>
            <person name="Medigue C."/>
            <person name="Koechler S."/>
            <person name="Barbe V."/>
            <person name="Barakat M."/>
            <person name="Talla E."/>
            <person name="Bonnefoy V."/>
            <person name="Krin E."/>
            <person name="Arsene-Ploetze F."/>
            <person name="Carapito C."/>
            <person name="Chandler M."/>
            <person name="Cournoyer B."/>
            <person name="Cruveiller S."/>
            <person name="Dossat C."/>
            <person name="Duval S."/>
            <person name="Heymann M."/>
            <person name="Leize E."/>
            <person name="Lieutaud A."/>
            <person name="Lievremont D."/>
            <person name="Makita Y."/>
            <person name="Mangenot S."/>
            <person name="Nitschke W."/>
            <person name="Ortet P."/>
            <person name="Perdrial N."/>
            <person name="Schoepp B."/>
            <person name="Siguier N."/>
            <person name="Simeonova D.D."/>
            <person name="Rouy Z."/>
            <person name="Segurens B."/>
            <person name="Turlin E."/>
            <person name="Vallenet D."/>
            <person name="Van Dorsselaer A."/>
            <person name="Weiss S."/>
            <person name="Weissenbach J."/>
            <person name="Lett M.C."/>
            <person name="Danchin A."/>
            <person name="Bertin P.N."/>
        </authorList>
    </citation>
    <scope>NUCLEOTIDE SEQUENCE [LARGE SCALE GENOMIC DNA]</scope>
    <source>
        <strain evidence="4">ULPAs1</strain>
    </source>
</reference>
<dbReference type="HOGENOM" id="CLU_047805_0_0_4"/>
<evidence type="ECO:0000313" key="4">
    <source>
        <dbReference type="Proteomes" id="UP000006697"/>
    </source>
</evidence>
<protein>
    <recommendedName>
        <fullName evidence="2">STAS domain-containing protein</fullName>
    </recommendedName>
</protein>
<feature type="region of interest" description="Disordered" evidence="1">
    <location>
        <begin position="57"/>
        <end position="96"/>
    </location>
</feature>
<dbReference type="SUPFAM" id="SSF52091">
    <property type="entry name" value="SpoIIaa-like"/>
    <property type="match status" value="2"/>
</dbReference>
<feature type="domain" description="STAS" evidence="2">
    <location>
        <begin position="291"/>
        <end position="367"/>
    </location>
</feature>
<dbReference type="Gene3D" id="3.30.750.24">
    <property type="entry name" value="STAS domain"/>
    <property type="match status" value="1"/>
</dbReference>
<proteinExistence type="predicted"/>
<dbReference type="InterPro" id="IPR002645">
    <property type="entry name" value="STAS_dom"/>
</dbReference>
<dbReference type="Pfam" id="PF01740">
    <property type="entry name" value="STAS"/>
    <property type="match status" value="1"/>
</dbReference>
<dbReference type="AlphaFoldDB" id="A4G988"/>
<evidence type="ECO:0000259" key="2">
    <source>
        <dbReference type="PROSITE" id="PS50801"/>
    </source>
</evidence>
<gene>
    <name evidence="3" type="ordered locus">HEAR2965</name>
</gene>
<dbReference type="OrthoDB" id="5298269at2"/>
<dbReference type="Proteomes" id="UP000006697">
    <property type="component" value="Chromosome"/>
</dbReference>
<dbReference type="eggNOG" id="COG3113">
    <property type="taxonomic scope" value="Bacteria"/>
</dbReference>
<accession>A4G988</accession>
<dbReference type="EMBL" id="CU207211">
    <property type="protein sequence ID" value="CAL63075.1"/>
    <property type="molecule type" value="Genomic_DNA"/>
</dbReference>